<dbReference type="PANTHER" id="PTHR12390">
    <property type="entry name" value="UROPORPHYRINOGEN III SYNTHASE"/>
    <property type="match status" value="1"/>
</dbReference>
<feature type="domain" description="Tetrapyrrole biosynthesis uroporphyrinogen III synthase" evidence="1">
    <location>
        <begin position="38"/>
        <end position="211"/>
    </location>
</feature>
<accession>A0ABM7C7S1</accession>
<organism evidence="2 3">
    <name type="scientific">Kaistella daneshvariae</name>
    <dbReference type="NCBI Taxonomy" id="2487074"/>
    <lineage>
        <taxon>Bacteria</taxon>
        <taxon>Pseudomonadati</taxon>
        <taxon>Bacteroidota</taxon>
        <taxon>Flavobacteriia</taxon>
        <taxon>Flavobacteriales</taxon>
        <taxon>Weeksellaceae</taxon>
        <taxon>Chryseobacterium group</taxon>
        <taxon>Kaistella</taxon>
    </lineage>
</organism>
<dbReference type="InterPro" id="IPR036108">
    <property type="entry name" value="4pyrrol_syn_uPrphyn_synt_sf"/>
</dbReference>
<dbReference type="CDD" id="cd06578">
    <property type="entry name" value="HemD"/>
    <property type="match status" value="1"/>
</dbReference>
<dbReference type="SUPFAM" id="SSF69618">
    <property type="entry name" value="HemD-like"/>
    <property type="match status" value="1"/>
</dbReference>
<dbReference type="Gene3D" id="3.40.50.10090">
    <property type="match status" value="2"/>
</dbReference>
<evidence type="ECO:0000313" key="3">
    <source>
        <dbReference type="Proteomes" id="UP000274483"/>
    </source>
</evidence>
<dbReference type="InterPro" id="IPR039793">
    <property type="entry name" value="UROS/Hem4"/>
</dbReference>
<dbReference type="Proteomes" id="UP000274483">
    <property type="component" value="Chromosome"/>
</dbReference>
<protein>
    <submittedName>
        <fullName evidence="2">Uroporphyrinogen-III synthase</fullName>
    </submittedName>
</protein>
<name>A0ABM7C7S1_9FLAO</name>
<gene>
    <name evidence="2" type="ORF">EIB71_04855</name>
</gene>
<reference evidence="2 3" key="1">
    <citation type="submission" date="2018-11" db="EMBL/GenBank/DDBJ databases">
        <title>Proposal to divide the Flavobacteriaceae and reorganize its genera based on Amino Acid Identity values calculated from whole genome sequences.</title>
        <authorList>
            <person name="Nicholson A.C."/>
            <person name="Gulvik C.A."/>
            <person name="Whitney A.M."/>
            <person name="Humrighouse B.W."/>
            <person name="Bell M."/>
            <person name="Holmes B."/>
            <person name="Steigerwalt A.G."/>
            <person name="Villarma A."/>
            <person name="Sheth M."/>
            <person name="Batra D."/>
            <person name="Pryor J."/>
            <person name="Bernardet J.-F."/>
            <person name="Hugo C."/>
            <person name="Kampfer P."/>
            <person name="Newman J.D."/>
            <person name="McQuiston J.R."/>
        </authorList>
    </citation>
    <scope>NUCLEOTIDE SEQUENCE [LARGE SCALE GENOMIC DNA]</scope>
    <source>
        <strain evidence="2 3">H3001</strain>
    </source>
</reference>
<proteinExistence type="predicted"/>
<dbReference type="InterPro" id="IPR003754">
    <property type="entry name" value="4pyrrol_synth_uPrphyn_synth"/>
</dbReference>
<sequence length="228" mass="26103">MNILFTKMLDEKEVSDVLGTDVSPEFLEVIKINFRKIPPFNLENKSLIFTSVNGVEAFFSNDFTPHEDFTGKNFNKIYCVGKKTKLALRKHGFGVFKMKKNAQELAEFIVENCHEESFIHFCGDLALDILQKNLPLQNIGYKKVVVYETQLLYPKIEKKYDAIAFFSPSGVRSFVKENSLHFDHIFSIGETTTAEIAKHTDQKIFTGKQNDLSGVLKLIKQELNKIQP</sequence>
<dbReference type="EMBL" id="CP034158">
    <property type="protein sequence ID" value="AZI67038.1"/>
    <property type="molecule type" value="Genomic_DNA"/>
</dbReference>
<evidence type="ECO:0000313" key="2">
    <source>
        <dbReference type="EMBL" id="AZI67038.1"/>
    </source>
</evidence>
<dbReference type="PANTHER" id="PTHR12390:SF0">
    <property type="entry name" value="UROPORPHYRINOGEN-III SYNTHASE"/>
    <property type="match status" value="1"/>
</dbReference>
<evidence type="ECO:0000259" key="1">
    <source>
        <dbReference type="Pfam" id="PF02602"/>
    </source>
</evidence>
<dbReference type="RefSeq" id="WP_124757560.1">
    <property type="nucleotide sequence ID" value="NZ_CBCRWA010000002.1"/>
</dbReference>
<dbReference type="Pfam" id="PF02602">
    <property type="entry name" value="HEM4"/>
    <property type="match status" value="1"/>
</dbReference>
<keyword evidence="3" id="KW-1185">Reference proteome</keyword>